<dbReference type="InterPro" id="IPR029063">
    <property type="entry name" value="SAM-dependent_MTases_sf"/>
</dbReference>
<evidence type="ECO:0000256" key="1">
    <source>
        <dbReference type="ARBA" id="ARBA00010815"/>
    </source>
</evidence>
<dbReference type="PANTHER" id="PTHR43832">
    <property type="match status" value="1"/>
</dbReference>
<proteinExistence type="inferred from homology"/>
<keyword evidence="3" id="KW-1185">Reference proteome</keyword>
<evidence type="ECO:0000313" key="2">
    <source>
        <dbReference type="EMBL" id="KAL1503346.1"/>
    </source>
</evidence>
<dbReference type="Proteomes" id="UP001515480">
    <property type="component" value="Unassembled WGS sequence"/>
</dbReference>
<dbReference type="Gene3D" id="3.40.50.150">
    <property type="entry name" value="Vaccinia Virus protein VP39"/>
    <property type="match status" value="1"/>
</dbReference>
<dbReference type="PANTHER" id="PTHR43832:SF1">
    <property type="entry name" value="S-ADENOSYL-L-METHIONINE-DEPENDENT METHYLTRANSFERASES SUPERFAMILY PROTEIN"/>
    <property type="match status" value="1"/>
</dbReference>
<dbReference type="Pfam" id="PF02353">
    <property type="entry name" value="CMAS"/>
    <property type="match status" value="1"/>
</dbReference>
<comment type="similarity">
    <text evidence="1">Belongs to the CFA/CMAS family.</text>
</comment>
<organism evidence="2 3">
    <name type="scientific">Prymnesium parvum</name>
    <name type="common">Toxic golden alga</name>
    <dbReference type="NCBI Taxonomy" id="97485"/>
    <lineage>
        <taxon>Eukaryota</taxon>
        <taxon>Haptista</taxon>
        <taxon>Haptophyta</taxon>
        <taxon>Prymnesiophyceae</taxon>
        <taxon>Prymnesiales</taxon>
        <taxon>Prymnesiaceae</taxon>
        <taxon>Prymnesium</taxon>
    </lineage>
</organism>
<evidence type="ECO:0008006" key="4">
    <source>
        <dbReference type="Google" id="ProtNLM"/>
    </source>
</evidence>
<comment type="caution">
    <text evidence="2">The sequence shown here is derived from an EMBL/GenBank/DDBJ whole genome shotgun (WGS) entry which is preliminary data.</text>
</comment>
<accession>A0AB34ILR9</accession>
<sequence length="345" mass="39243">MELIEWFVTYVQWMLPTWLLHLLVRLNMAYFCFMMRRGDVVVRQIQIDRRDRKNRPVTTEVATTNEQLYGNDAAFFKAHLGPKLKYSACKFDEGDTLKEAEQKTIKEYQDKAGLKSLPDGSRVLELGCGWGSLSLENAVAFPKLQFVGFSNSPQQIEYIRGVIAERGIKNLVVHVEDYADFVKPERSKVAPAGSPPFDCAIAIETIEHAQNIEELLAAVADRLKPGSSLFVQSLLHQCCSYLMDQTSWMGRNFFTGGSILSLNSYFHLAPPNFRIVEVEPIYGIGYSKTLLAWLAKMEGARPDLVKMYGRVFYEGFRMFYISTAEAFAANKGTEFMVAYYTFLKC</sequence>
<protein>
    <recommendedName>
        <fullName evidence="4">Cyclopropane-fatty-acyl-phospholipid synthase</fullName>
    </recommendedName>
</protein>
<name>A0AB34ILR9_PRYPA</name>
<gene>
    <name evidence="2" type="ORF">AB1Y20_011398</name>
</gene>
<dbReference type="CDD" id="cd02440">
    <property type="entry name" value="AdoMet_MTases"/>
    <property type="match status" value="1"/>
</dbReference>
<evidence type="ECO:0000313" key="3">
    <source>
        <dbReference type="Proteomes" id="UP001515480"/>
    </source>
</evidence>
<dbReference type="EMBL" id="JBGBPQ010000022">
    <property type="protein sequence ID" value="KAL1503346.1"/>
    <property type="molecule type" value="Genomic_DNA"/>
</dbReference>
<reference evidence="2 3" key="1">
    <citation type="journal article" date="2024" name="Science">
        <title>Giant polyketide synthase enzymes in the biosynthesis of giant marine polyether toxins.</title>
        <authorList>
            <person name="Fallon T.R."/>
            <person name="Shende V.V."/>
            <person name="Wierzbicki I.H."/>
            <person name="Pendleton A.L."/>
            <person name="Watervoot N.F."/>
            <person name="Auber R.P."/>
            <person name="Gonzalez D.J."/>
            <person name="Wisecaver J.H."/>
            <person name="Moore B.S."/>
        </authorList>
    </citation>
    <scope>NUCLEOTIDE SEQUENCE [LARGE SCALE GENOMIC DNA]</scope>
    <source>
        <strain evidence="2 3">12B1</strain>
    </source>
</reference>
<dbReference type="AlphaFoldDB" id="A0AB34ILR9"/>
<dbReference type="SUPFAM" id="SSF53335">
    <property type="entry name" value="S-adenosyl-L-methionine-dependent methyltransferases"/>
    <property type="match status" value="1"/>
</dbReference>